<dbReference type="Gene3D" id="3.40.470.10">
    <property type="entry name" value="Uracil-DNA glycosylase-like domain"/>
    <property type="match status" value="1"/>
</dbReference>
<dbReference type="InterPro" id="IPR051536">
    <property type="entry name" value="UDG_Type-4/5"/>
</dbReference>
<protein>
    <recommendedName>
        <fullName evidence="4">Type-4 uracil-DNA glycosylase</fullName>
        <ecNumber evidence="3">3.2.2.27</ecNumber>
    </recommendedName>
</protein>
<dbReference type="EC" id="3.2.2.27" evidence="3"/>
<evidence type="ECO:0000256" key="3">
    <source>
        <dbReference type="ARBA" id="ARBA00012030"/>
    </source>
</evidence>
<evidence type="ECO:0000256" key="5">
    <source>
        <dbReference type="ARBA" id="ARBA00022485"/>
    </source>
</evidence>
<dbReference type="SMART" id="SM00987">
    <property type="entry name" value="UreE_C"/>
    <property type="match status" value="1"/>
</dbReference>
<keyword evidence="6" id="KW-0479">Metal-binding</keyword>
<organism evidence="13 14">
    <name type="scientific">Thioalkalicoccus limnaeus</name>
    <dbReference type="NCBI Taxonomy" id="120681"/>
    <lineage>
        <taxon>Bacteria</taxon>
        <taxon>Pseudomonadati</taxon>
        <taxon>Pseudomonadota</taxon>
        <taxon>Gammaproteobacteria</taxon>
        <taxon>Chromatiales</taxon>
        <taxon>Chromatiaceae</taxon>
        <taxon>Thioalkalicoccus</taxon>
    </lineage>
</organism>
<proteinExistence type="inferred from homology"/>
<comment type="caution">
    <text evidence="13">The sequence shown here is derived from an EMBL/GenBank/DDBJ whole genome shotgun (WGS) entry which is preliminary data.</text>
</comment>
<evidence type="ECO:0000256" key="7">
    <source>
        <dbReference type="ARBA" id="ARBA00022763"/>
    </source>
</evidence>
<dbReference type="NCBIfam" id="TIGR00758">
    <property type="entry name" value="UDG_fam4"/>
    <property type="match status" value="1"/>
</dbReference>
<keyword evidence="11" id="KW-0234">DNA repair</keyword>
<evidence type="ECO:0000256" key="11">
    <source>
        <dbReference type="ARBA" id="ARBA00023204"/>
    </source>
</evidence>
<keyword evidence="9" id="KW-0408">Iron</keyword>
<dbReference type="RefSeq" id="WP_369667505.1">
    <property type="nucleotide sequence ID" value="NZ_JBDKXB010000015.1"/>
</dbReference>
<evidence type="ECO:0000313" key="13">
    <source>
        <dbReference type="EMBL" id="MEY6433080.1"/>
    </source>
</evidence>
<dbReference type="PANTHER" id="PTHR33693">
    <property type="entry name" value="TYPE-5 URACIL-DNA GLYCOSYLASE"/>
    <property type="match status" value="1"/>
</dbReference>
<evidence type="ECO:0000256" key="9">
    <source>
        <dbReference type="ARBA" id="ARBA00023004"/>
    </source>
</evidence>
<keyword evidence="13" id="KW-0326">Glycosidase</keyword>
<keyword evidence="8 13" id="KW-0378">Hydrolase</keyword>
<dbReference type="Pfam" id="PF03167">
    <property type="entry name" value="UDG"/>
    <property type="match status" value="1"/>
</dbReference>
<dbReference type="Proteomes" id="UP001564408">
    <property type="component" value="Unassembled WGS sequence"/>
</dbReference>
<feature type="domain" description="Uracil-DNA glycosylase-like" evidence="12">
    <location>
        <begin position="102"/>
        <end position="250"/>
    </location>
</feature>
<evidence type="ECO:0000313" key="14">
    <source>
        <dbReference type="Proteomes" id="UP001564408"/>
    </source>
</evidence>
<dbReference type="CDD" id="cd10030">
    <property type="entry name" value="UDG-F4_TTUDGA_SPO1dp_like"/>
    <property type="match status" value="1"/>
</dbReference>
<evidence type="ECO:0000259" key="12">
    <source>
        <dbReference type="SMART" id="SM00986"/>
    </source>
</evidence>
<keyword evidence="5" id="KW-0004">4Fe-4S</keyword>
<dbReference type="SMART" id="SM00986">
    <property type="entry name" value="UDG"/>
    <property type="match status" value="1"/>
</dbReference>
<evidence type="ECO:0000256" key="10">
    <source>
        <dbReference type="ARBA" id="ARBA00023014"/>
    </source>
</evidence>
<sequence length="269" mass="29628">MDADRRLAYLEAMGIQVWERRDAAAEATPAARLRVEPMAAPSAPMATVLEAPASRQPNGAPPRPAAGDAASAISTMDWPTLRATVRECRACALCETRTQAVFGVGDPRADLMVIGEAPGADEDRVGEPFVGRAGQLLTLMLQAIGLRRDQVFIANVLKCRPPGNRDPRPDEARECEPYLLRQIELVAPRVILAVGRIAAQNLLRTDAPIGRLRGRWHQFGEPPRPLYITYHPAYLLRSPDKKGTAWHDLIEVLRRLHQTRVENAPPVPL</sequence>
<keyword evidence="14" id="KW-1185">Reference proteome</keyword>
<evidence type="ECO:0000256" key="1">
    <source>
        <dbReference type="ARBA" id="ARBA00001400"/>
    </source>
</evidence>
<keyword evidence="10" id="KW-0411">Iron-sulfur</keyword>
<dbReference type="SUPFAM" id="SSF52141">
    <property type="entry name" value="Uracil-DNA glycosylase-like"/>
    <property type="match status" value="1"/>
</dbReference>
<keyword evidence="7" id="KW-0227">DNA damage</keyword>
<evidence type="ECO:0000256" key="2">
    <source>
        <dbReference type="ARBA" id="ARBA00006521"/>
    </source>
</evidence>
<dbReference type="InterPro" id="IPR005122">
    <property type="entry name" value="Uracil-DNA_glycosylase-like"/>
</dbReference>
<dbReference type="InterPro" id="IPR036895">
    <property type="entry name" value="Uracil-DNA_glycosylase-like_sf"/>
</dbReference>
<accession>A0ABV4BFV6</accession>
<dbReference type="InterPro" id="IPR005273">
    <property type="entry name" value="Ura-DNA_glyco_family4"/>
</dbReference>
<gene>
    <name evidence="13" type="ORF">ABC977_11760</name>
</gene>
<dbReference type="PANTHER" id="PTHR33693:SF1">
    <property type="entry name" value="TYPE-4 URACIL-DNA GLYCOSYLASE"/>
    <property type="match status" value="1"/>
</dbReference>
<evidence type="ECO:0000256" key="4">
    <source>
        <dbReference type="ARBA" id="ARBA00019403"/>
    </source>
</evidence>
<dbReference type="EMBL" id="JBDKXB010000015">
    <property type="protein sequence ID" value="MEY6433080.1"/>
    <property type="molecule type" value="Genomic_DNA"/>
</dbReference>
<dbReference type="GO" id="GO:0004844">
    <property type="term" value="F:uracil DNA N-glycosylase activity"/>
    <property type="evidence" value="ECO:0007669"/>
    <property type="project" value="UniProtKB-EC"/>
</dbReference>
<name>A0ABV4BFV6_9GAMM</name>
<comment type="similarity">
    <text evidence="2">Belongs to the uracil-DNA glycosylase (UDG) superfamily. Type 4 (UDGa) family.</text>
</comment>
<comment type="catalytic activity">
    <reaction evidence="1">
        <text>Hydrolyzes single-stranded DNA or mismatched double-stranded DNA and polynucleotides, releasing free uracil.</text>
        <dbReference type="EC" id="3.2.2.27"/>
    </reaction>
</comment>
<reference evidence="13 14" key="1">
    <citation type="submission" date="2024-05" db="EMBL/GenBank/DDBJ databases">
        <title>Genome Sequence and Characterization of the New Strain Purple Sulfur Bacterium of Genus Thioalkalicoccus.</title>
        <authorList>
            <person name="Bryantseva I.A."/>
            <person name="Kyndt J.A."/>
            <person name="Imhoff J.F."/>
        </authorList>
    </citation>
    <scope>NUCLEOTIDE SEQUENCE [LARGE SCALE GENOMIC DNA]</scope>
    <source>
        <strain evidence="13 14">Um2</strain>
    </source>
</reference>
<evidence type="ECO:0000256" key="6">
    <source>
        <dbReference type="ARBA" id="ARBA00022723"/>
    </source>
</evidence>
<evidence type="ECO:0000256" key="8">
    <source>
        <dbReference type="ARBA" id="ARBA00022801"/>
    </source>
</evidence>